<dbReference type="InterPro" id="IPR004843">
    <property type="entry name" value="Calcineurin-like_PHP"/>
</dbReference>
<dbReference type="GO" id="GO:0006310">
    <property type="term" value="P:DNA recombination"/>
    <property type="evidence" value="ECO:0007669"/>
    <property type="project" value="UniProtKB-KW"/>
</dbReference>
<dbReference type="Pfam" id="PF00149">
    <property type="entry name" value="Metallophos"/>
    <property type="match status" value="1"/>
</dbReference>
<keyword evidence="9" id="KW-1185">Reference proteome</keyword>
<dbReference type="SUPFAM" id="SSF56300">
    <property type="entry name" value="Metallo-dependent phosphatases"/>
    <property type="match status" value="1"/>
</dbReference>
<name>A0A6P2BPV7_9ACTN</name>
<dbReference type="GO" id="GO:0008408">
    <property type="term" value="F:3'-5' exonuclease activity"/>
    <property type="evidence" value="ECO:0007669"/>
    <property type="project" value="InterPro"/>
</dbReference>
<dbReference type="GO" id="GO:0004519">
    <property type="term" value="F:endonuclease activity"/>
    <property type="evidence" value="ECO:0007669"/>
    <property type="project" value="UniProtKB-KW"/>
</dbReference>
<comment type="caution">
    <text evidence="8">The sequence shown here is derived from an EMBL/GenBank/DDBJ whole genome shotgun (WGS) entry which is preliminary data.</text>
</comment>
<dbReference type="GO" id="GO:0006260">
    <property type="term" value="P:DNA replication"/>
    <property type="evidence" value="ECO:0007669"/>
    <property type="project" value="UniProtKB-KW"/>
</dbReference>
<evidence type="ECO:0000256" key="4">
    <source>
        <dbReference type="ARBA" id="ARBA00022801"/>
    </source>
</evidence>
<evidence type="ECO:0000256" key="5">
    <source>
        <dbReference type="ARBA" id="ARBA00022839"/>
    </source>
</evidence>
<dbReference type="RefSeq" id="WP_145860727.1">
    <property type="nucleotide sequence ID" value="NZ_RPFW01000008.1"/>
</dbReference>
<keyword evidence="6" id="KW-0235">DNA replication</keyword>
<evidence type="ECO:0000313" key="8">
    <source>
        <dbReference type="EMBL" id="TVZ00888.1"/>
    </source>
</evidence>
<comment type="subunit">
    <text evidence="6">Heterodimer of SbcC and SbcD.</text>
</comment>
<dbReference type="CDD" id="cd00840">
    <property type="entry name" value="MPP_Mre11_N"/>
    <property type="match status" value="1"/>
</dbReference>
<keyword evidence="6" id="KW-0255">Endonuclease</keyword>
<keyword evidence="6" id="KW-0233">DNA recombination</keyword>
<dbReference type="Proteomes" id="UP000460272">
    <property type="component" value="Unassembled WGS sequence"/>
</dbReference>
<feature type="domain" description="Calcineurin-like phosphoesterase" evidence="7">
    <location>
        <begin position="1"/>
        <end position="103"/>
    </location>
</feature>
<keyword evidence="5 6" id="KW-0269">Exonuclease</keyword>
<organism evidence="8 9">
    <name type="scientific">Trebonia kvetii</name>
    <dbReference type="NCBI Taxonomy" id="2480626"/>
    <lineage>
        <taxon>Bacteria</taxon>
        <taxon>Bacillati</taxon>
        <taxon>Actinomycetota</taxon>
        <taxon>Actinomycetes</taxon>
        <taxon>Streptosporangiales</taxon>
        <taxon>Treboniaceae</taxon>
        <taxon>Trebonia</taxon>
    </lineage>
</organism>
<accession>A0A6P2BPV7</accession>
<dbReference type="PANTHER" id="PTHR30337:SF0">
    <property type="entry name" value="NUCLEASE SBCCD SUBUNIT D"/>
    <property type="match status" value="1"/>
</dbReference>
<dbReference type="InterPro" id="IPR041796">
    <property type="entry name" value="Mre11_N"/>
</dbReference>
<evidence type="ECO:0000256" key="6">
    <source>
        <dbReference type="RuleBase" id="RU363069"/>
    </source>
</evidence>
<evidence type="ECO:0000256" key="2">
    <source>
        <dbReference type="ARBA" id="ARBA00013365"/>
    </source>
</evidence>
<dbReference type="EMBL" id="RPFW01000008">
    <property type="protein sequence ID" value="TVZ00888.1"/>
    <property type="molecule type" value="Genomic_DNA"/>
</dbReference>
<proteinExistence type="inferred from homology"/>
<keyword evidence="4 6" id="KW-0378">Hydrolase</keyword>
<gene>
    <name evidence="6" type="primary">sbcD</name>
    <name evidence="8" type="ORF">EAS64_36740</name>
</gene>
<keyword evidence="3 6" id="KW-0540">Nuclease</keyword>
<comment type="function">
    <text evidence="6">SbcCD cleaves DNA hairpin structures. These structures can inhibit DNA replication and are intermediates in certain DNA recombination reactions. The complex acts as a 3'-&gt;5' double strand exonuclease that can open hairpins. It also has a 5' single-strand endonuclease activity.</text>
</comment>
<sequence>MKFLHTADWHVGKTLKGRDRLEEQRAVLDEIASIAESREVDAVLVAGDVYDLSVPSAAAQQLVVQTLLRMQRAGAQVIVIAGNHDNGPMFEAYRPLMGAAGITVVGTYRPPDKGGVVRFAARSDGADTRVAVLPFLSQRYAVRAAEIVANTPSENVRAYDEQVRQVIASLTGGFGADTVNLVMSHITCVGGKFGGGERSAQSIFEYSVPASIFPVSTHYVALGHLHRRQSLPASAPVHYSGSPLAVDFGEQDNTSVVCLVEAAPGIPARVTDIPVTSGRRLRTVRGSLAELEAQASSLGEDYLRVYLREPGRAGLRDDTIAILPNALEVRIDPEFAAPVGAAPVSAEPRTARTPGQLFADYCAEREISDPRVADLFGQLHDEVTATDGVTDSAELSPAN</sequence>
<protein>
    <recommendedName>
        <fullName evidence="2 6">Nuclease SbcCD subunit D</fullName>
    </recommendedName>
</protein>
<dbReference type="OrthoDB" id="9773856at2"/>
<dbReference type="InterPro" id="IPR050535">
    <property type="entry name" value="DNA_Repair-Maintenance_Comp"/>
</dbReference>
<dbReference type="AlphaFoldDB" id="A0A6P2BPV7"/>
<evidence type="ECO:0000259" key="7">
    <source>
        <dbReference type="Pfam" id="PF00149"/>
    </source>
</evidence>
<evidence type="ECO:0000256" key="3">
    <source>
        <dbReference type="ARBA" id="ARBA00022722"/>
    </source>
</evidence>
<dbReference type="Gene3D" id="3.60.21.10">
    <property type="match status" value="1"/>
</dbReference>
<dbReference type="NCBIfam" id="TIGR00619">
    <property type="entry name" value="sbcd"/>
    <property type="match status" value="1"/>
</dbReference>
<dbReference type="PANTHER" id="PTHR30337">
    <property type="entry name" value="COMPONENT OF ATP-DEPENDENT DSDNA EXONUCLEASE"/>
    <property type="match status" value="1"/>
</dbReference>
<dbReference type="InterPro" id="IPR004593">
    <property type="entry name" value="SbcD"/>
</dbReference>
<reference evidence="8 9" key="1">
    <citation type="submission" date="2018-11" db="EMBL/GenBank/DDBJ databases">
        <title>Trebonia kvetii gen.nov., sp.nov., a novel acidophilic actinobacterium, and proposal of the new actinobacterial family Treboniaceae fam. nov.</title>
        <authorList>
            <person name="Rapoport D."/>
            <person name="Sagova-Mareckova M."/>
            <person name="Sedlacek I."/>
            <person name="Provaznik J."/>
            <person name="Kralova S."/>
            <person name="Pavlinic D."/>
            <person name="Benes V."/>
            <person name="Kopecky J."/>
        </authorList>
    </citation>
    <scope>NUCLEOTIDE SEQUENCE [LARGE SCALE GENOMIC DNA]</scope>
    <source>
        <strain evidence="8 9">15Tr583</strain>
    </source>
</reference>
<comment type="similarity">
    <text evidence="1 6">Belongs to the SbcD family.</text>
</comment>
<evidence type="ECO:0000313" key="9">
    <source>
        <dbReference type="Proteomes" id="UP000460272"/>
    </source>
</evidence>
<evidence type="ECO:0000256" key="1">
    <source>
        <dbReference type="ARBA" id="ARBA00010555"/>
    </source>
</evidence>
<dbReference type="InterPro" id="IPR029052">
    <property type="entry name" value="Metallo-depent_PP-like"/>
</dbReference>